<feature type="transmembrane region" description="Helical" evidence="6">
    <location>
        <begin position="240"/>
        <end position="267"/>
    </location>
</feature>
<feature type="transmembrane region" description="Helical" evidence="6">
    <location>
        <begin position="138"/>
        <end position="161"/>
    </location>
</feature>
<evidence type="ECO:0000256" key="6">
    <source>
        <dbReference type="SAM" id="Phobius"/>
    </source>
</evidence>
<dbReference type="PANTHER" id="PTHR30618">
    <property type="entry name" value="NCS1 FAMILY PURINE/PYRIMIDINE TRANSPORTER"/>
    <property type="match status" value="1"/>
</dbReference>
<feature type="transmembrane region" description="Helical" evidence="6">
    <location>
        <begin position="168"/>
        <end position="188"/>
    </location>
</feature>
<evidence type="ECO:0000256" key="4">
    <source>
        <dbReference type="ARBA" id="ARBA00022989"/>
    </source>
</evidence>
<dbReference type="AlphaFoldDB" id="A0A9N9LV51"/>
<organism evidence="7 8">
    <name type="scientific">Hymenoscyphus albidus</name>
    <dbReference type="NCBI Taxonomy" id="595503"/>
    <lineage>
        <taxon>Eukaryota</taxon>
        <taxon>Fungi</taxon>
        <taxon>Dikarya</taxon>
        <taxon>Ascomycota</taxon>
        <taxon>Pezizomycotina</taxon>
        <taxon>Leotiomycetes</taxon>
        <taxon>Helotiales</taxon>
        <taxon>Helotiaceae</taxon>
        <taxon>Hymenoscyphus</taxon>
    </lineage>
</organism>
<dbReference type="PANTHER" id="PTHR30618:SF15">
    <property type="entry name" value="NICOTINAMIDE RIBOSIDE TRANSPORTER 1-RELATED"/>
    <property type="match status" value="1"/>
</dbReference>
<dbReference type="Pfam" id="PF02133">
    <property type="entry name" value="Transp_cyt_pur"/>
    <property type="match status" value="2"/>
</dbReference>
<dbReference type="Gene3D" id="1.10.4160.10">
    <property type="entry name" value="Hydantoin permease"/>
    <property type="match status" value="3"/>
</dbReference>
<dbReference type="EMBL" id="CAJVRM010000516">
    <property type="protein sequence ID" value="CAG8981754.1"/>
    <property type="molecule type" value="Genomic_DNA"/>
</dbReference>
<keyword evidence="5 6" id="KW-0472">Membrane</keyword>
<dbReference type="GO" id="GO:0005886">
    <property type="term" value="C:plasma membrane"/>
    <property type="evidence" value="ECO:0007669"/>
    <property type="project" value="TreeGrafter"/>
</dbReference>
<name>A0A9N9LV51_9HELO</name>
<dbReference type="InterPro" id="IPR045225">
    <property type="entry name" value="Uracil/uridine/allantoin_perm"/>
</dbReference>
<accession>A0A9N9LV51</accession>
<comment type="caution">
    <text evidence="7">The sequence shown here is derived from an EMBL/GenBank/DDBJ whole genome shotgun (WGS) entry which is preliminary data.</text>
</comment>
<evidence type="ECO:0000256" key="2">
    <source>
        <dbReference type="ARBA" id="ARBA00008974"/>
    </source>
</evidence>
<dbReference type="GO" id="GO:0015205">
    <property type="term" value="F:nucleobase transmembrane transporter activity"/>
    <property type="evidence" value="ECO:0007669"/>
    <property type="project" value="TreeGrafter"/>
</dbReference>
<dbReference type="Proteomes" id="UP000701801">
    <property type="component" value="Unassembled WGS sequence"/>
</dbReference>
<comment type="subcellular location">
    <subcellularLocation>
        <location evidence="1">Membrane</location>
        <topology evidence="1">Multi-pass membrane protein</topology>
    </subcellularLocation>
</comment>
<reference evidence="7" key="1">
    <citation type="submission" date="2021-07" db="EMBL/GenBank/DDBJ databases">
        <authorList>
            <person name="Durling M."/>
        </authorList>
    </citation>
    <scope>NUCLEOTIDE SEQUENCE</scope>
</reference>
<keyword evidence="8" id="KW-1185">Reference proteome</keyword>
<feature type="transmembrane region" description="Helical" evidence="6">
    <location>
        <begin position="107"/>
        <end position="126"/>
    </location>
</feature>
<evidence type="ECO:0000256" key="3">
    <source>
        <dbReference type="ARBA" id="ARBA00022692"/>
    </source>
</evidence>
<protein>
    <submittedName>
        <fullName evidence="7">Uncharacterized protein</fullName>
    </submittedName>
</protein>
<gene>
    <name evidence="7" type="ORF">HYALB_00013767</name>
</gene>
<keyword evidence="4 6" id="KW-1133">Transmembrane helix</keyword>
<comment type="similarity">
    <text evidence="2">Belongs to the purine-cytosine permease (2.A.39) family.</text>
</comment>
<dbReference type="InterPro" id="IPR001248">
    <property type="entry name" value="Pur-cyt_permease"/>
</dbReference>
<feature type="transmembrane region" description="Helical" evidence="6">
    <location>
        <begin position="288"/>
        <end position="309"/>
    </location>
</feature>
<keyword evidence="3 6" id="KW-0812">Transmembrane</keyword>
<evidence type="ECO:0000256" key="1">
    <source>
        <dbReference type="ARBA" id="ARBA00004141"/>
    </source>
</evidence>
<sequence length="424" mass="46865">MSISNLLQRLEVKPTDDEFESIQTSRWGNKDVYPVAHDKRTYGVYAFVSYWGTCGICLSSWTIGSSLIGIGLTPGQAMASAVWKSEHSSECDEYRPITITRRFGTQMYFGGQAFVIILNSIFPTFLRMKNTLSPSAGITTPGLIGFVLFIILYFPIIYYIPAYKIQKLLEVQIVIATATLLGIMGWAVHYHQLSNKLTKAETGLRIMQGITSVAGTYTGGSDRVSDWTRYGRARHTSTPAILVLFITVILTALVGVISTSALSKVYGEIQWNPLITLQTVQATTYTPLCRAGSFFAGLGLLSVTVFVNYTQNCLYQPGGIYWFTGGVNWRAMVAYFMGMWPALPGFVEAVGGLQVDIVWRRFYQISYFFGFLVAGGLFWGFNLLGPVPKGGQVDFDVDGHVIEGVEAVDEEKRGLESFVGKVVD</sequence>
<feature type="transmembrane region" description="Helical" evidence="6">
    <location>
        <begin position="362"/>
        <end position="381"/>
    </location>
</feature>
<evidence type="ECO:0000313" key="8">
    <source>
        <dbReference type="Proteomes" id="UP000701801"/>
    </source>
</evidence>
<proteinExistence type="inferred from homology"/>
<evidence type="ECO:0000313" key="7">
    <source>
        <dbReference type="EMBL" id="CAG8981754.1"/>
    </source>
</evidence>
<feature type="transmembrane region" description="Helical" evidence="6">
    <location>
        <begin position="329"/>
        <end position="350"/>
    </location>
</feature>
<dbReference type="OrthoDB" id="2018619at2759"/>
<evidence type="ECO:0000256" key="5">
    <source>
        <dbReference type="ARBA" id="ARBA00023136"/>
    </source>
</evidence>